<evidence type="ECO:0000256" key="4">
    <source>
        <dbReference type="ARBA" id="ARBA00023136"/>
    </source>
</evidence>
<feature type="transmembrane region" description="Helical" evidence="5">
    <location>
        <begin position="128"/>
        <end position="148"/>
    </location>
</feature>
<dbReference type="KEGG" id="mten:GWK48_00680"/>
<dbReference type="Gene3D" id="1.20.1740.10">
    <property type="entry name" value="Amino acid/polyamine transporter I"/>
    <property type="match status" value="1"/>
</dbReference>
<feature type="transmembrane region" description="Helical" evidence="5">
    <location>
        <begin position="391"/>
        <end position="411"/>
    </location>
</feature>
<organism evidence="7 8">
    <name type="scientific">Metallosphaera tengchongensis</name>
    <dbReference type="NCBI Taxonomy" id="1532350"/>
    <lineage>
        <taxon>Archaea</taxon>
        <taxon>Thermoproteota</taxon>
        <taxon>Thermoprotei</taxon>
        <taxon>Sulfolobales</taxon>
        <taxon>Sulfolobaceae</taxon>
        <taxon>Metallosphaera</taxon>
    </lineage>
</organism>
<dbReference type="PIRSF" id="PIRSF006060">
    <property type="entry name" value="AA_transporter"/>
    <property type="match status" value="1"/>
</dbReference>
<dbReference type="GeneID" id="55640416"/>
<evidence type="ECO:0000313" key="8">
    <source>
        <dbReference type="Proteomes" id="UP000509301"/>
    </source>
</evidence>
<evidence type="ECO:0000256" key="2">
    <source>
        <dbReference type="ARBA" id="ARBA00022692"/>
    </source>
</evidence>
<feature type="transmembrane region" description="Helical" evidence="5">
    <location>
        <begin position="101"/>
        <end position="122"/>
    </location>
</feature>
<feature type="transmembrane region" description="Helical" evidence="5">
    <location>
        <begin position="195"/>
        <end position="217"/>
    </location>
</feature>
<dbReference type="GO" id="GO:0055085">
    <property type="term" value="P:transmembrane transport"/>
    <property type="evidence" value="ECO:0007669"/>
    <property type="project" value="InterPro"/>
</dbReference>
<reference evidence="7 8" key="1">
    <citation type="submission" date="2020-02" db="EMBL/GenBank/DDBJ databases">
        <title>Comparative genome analysis reveals the metabolism and evolution of the thermophilic archaeal genus Metallosphaera.</title>
        <authorList>
            <person name="Jiang C."/>
        </authorList>
    </citation>
    <scope>NUCLEOTIDE SEQUENCE [LARGE SCALE GENOMIC DNA]</scope>
    <source>
        <strain evidence="7 8">Ric-A</strain>
    </source>
</reference>
<feature type="transmembrane region" description="Helical" evidence="5">
    <location>
        <begin position="20"/>
        <end position="45"/>
    </location>
</feature>
<evidence type="ECO:0000256" key="3">
    <source>
        <dbReference type="ARBA" id="ARBA00022989"/>
    </source>
</evidence>
<evidence type="ECO:0000256" key="5">
    <source>
        <dbReference type="SAM" id="Phobius"/>
    </source>
</evidence>
<keyword evidence="8" id="KW-1185">Reference proteome</keyword>
<gene>
    <name evidence="7" type="ORF">GWK48_00680</name>
</gene>
<dbReference type="GO" id="GO:0016020">
    <property type="term" value="C:membrane"/>
    <property type="evidence" value="ECO:0007669"/>
    <property type="project" value="UniProtKB-SubCell"/>
</dbReference>
<feature type="transmembrane region" description="Helical" evidence="5">
    <location>
        <begin position="229"/>
        <end position="254"/>
    </location>
</feature>
<dbReference type="EMBL" id="CP049074">
    <property type="protein sequence ID" value="QKQ99108.1"/>
    <property type="molecule type" value="Genomic_DNA"/>
</dbReference>
<accession>A0A6N0NTD9</accession>
<feature type="transmembrane region" description="Helical" evidence="5">
    <location>
        <begin position="328"/>
        <end position="346"/>
    </location>
</feature>
<dbReference type="AlphaFoldDB" id="A0A6N0NTD9"/>
<dbReference type="Proteomes" id="UP000509301">
    <property type="component" value="Chromosome"/>
</dbReference>
<proteinExistence type="predicted"/>
<dbReference type="InterPro" id="IPR004841">
    <property type="entry name" value="AA-permease/SLC12A_dom"/>
</dbReference>
<feature type="transmembrane region" description="Helical" evidence="5">
    <location>
        <begin position="51"/>
        <end position="73"/>
    </location>
</feature>
<keyword evidence="3 5" id="KW-1133">Transmembrane helix</keyword>
<dbReference type="PANTHER" id="PTHR42770:SF11">
    <property type="entry name" value="INNER MEMBRANE TRANSPORT PROTEIN YBAT"/>
    <property type="match status" value="1"/>
</dbReference>
<evidence type="ECO:0000313" key="7">
    <source>
        <dbReference type="EMBL" id="QKQ99108.1"/>
    </source>
</evidence>
<feature type="transmembrane region" description="Helical" evidence="5">
    <location>
        <begin position="417"/>
        <end position="435"/>
    </location>
</feature>
<name>A0A6N0NTD9_9CREN</name>
<keyword evidence="2 5" id="KW-0812">Transmembrane</keyword>
<keyword evidence="4 5" id="KW-0472">Membrane</keyword>
<feature type="transmembrane region" description="Helical" evidence="5">
    <location>
        <begin position="274"/>
        <end position="298"/>
    </location>
</feature>
<evidence type="ECO:0000256" key="1">
    <source>
        <dbReference type="ARBA" id="ARBA00004141"/>
    </source>
</evidence>
<dbReference type="RefSeq" id="WP_174628683.1">
    <property type="nucleotide sequence ID" value="NZ_CP049074.1"/>
</dbReference>
<comment type="subcellular location">
    <subcellularLocation>
        <location evidence="1">Membrane</location>
        <topology evidence="1">Multi-pass membrane protein</topology>
    </subcellularLocation>
</comment>
<sequence>MYKGFQKEQRDSEPRREIGVLDLIFISLGGQSPFLSVLTYGVAAYDVVGRGAALAVILGTVLVLVNGMVVYILSNKFTKAGGYYTYAYYTLTKRLGFETGWLYLLYSSLYGSAYVFGASFILSSILPVPSYVIGLIILGVSSAFAILGIRPTAKYAIVASLIEIGMMTTLAVLFMSSTGFKLYNPVPSNLSLSSIALAILFGSSIPTGYGSITPLSGEVKNPKKSVPTAIVTVILLGGLLAAFDIYGITDHIIFFHLAANQLNLIQLVEDRFGLLTLVFVLFAAANDGILATLTFLTATSRTIFAMARGKFLPEALSKLESGRGPMNAVLLSVGIYFAILLGGFLIVGTNAFVAFTIAGLVSLFANIFVHLSSDFSLMKLSLTKFSKRIKWFVLSVFATSFSGYELFQSIGSSPPSVVYFFMGTIILGFLAAEIIEMSKEEEEKHEMKGEGREDKASF</sequence>
<evidence type="ECO:0000259" key="6">
    <source>
        <dbReference type="Pfam" id="PF00324"/>
    </source>
</evidence>
<feature type="transmembrane region" description="Helical" evidence="5">
    <location>
        <begin position="155"/>
        <end position="175"/>
    </location>
</feature>
<dbReference type="InterPro" id="IPR050367">
    <property type="entry name" value="APC_superfamily"/>
</dbReference>
<dbReference type="PANTHER" id="PTHR42770">
    <property type="entry name" value="AMINO ACID TRANSPORTER-RELATED"/>
    <property type="match status" value="1"/>
</dbReference>
<dbReference type="Pfam" id="PF00324">
    <property type="entry name" value="AA_permease"/>
    <property type="match status" value="1"/>
</dbReference>
<dbReference type="OrthoDB" id="43026at2157"/>
<feature type="transmembrane region" description="Helical" evidence="5">
    <location>
        <begin position="352"/>
        <end position="371"/>
    </location>
</feature>
<feature type="domain" description="Amino acid permease/ SLC12A" evidence="6">
    <location>
        <begin position="23"/>
        <end position="387"/>
    </location>
</feature>
<protein>
    <submittedName>
        <fullName evidence="7">APC family permease</fullName>
    </submittedName>
</protein>